<protein>
    <submittedName>
        <fullName evidence="2">Uncharacterized protein</fullName>
    </submittedName>
</protein>
<proteinExistence type="predicted"/>
<evidence type="ECO:0000313" key="3">
    <source>
        <dbReference type="Proteomes" id="UP001221898"/>
    </source>
</evidence>
<comment type="caution">
    <text evidence="2">The sequence shown here is derived from an EMBL/GenBank/DDBJ whole genome shotgun (WGS) entry which is preliminary data.</text>
</comment>
<feature type="compositionally biased region" description="Polar residues" evidence="1">
    <location>
        <begin position="30"/>
        <end position="44"/>
    </location>
</feature>
<reference evidence="2" key="1">
    <citation type="journal article" date="2023" name="Science">
        <title>Genome structures resolve the early diversification of teleost fishes.</title>
        <authorList>
            <person name="Parey E."/>
            <person name="Louis A."/>
            <person name="Montfort J."/>
            <person name="Bouchez O."/>
            <person name="Roques C."/>
            <person name="Iampietro C."/>
            <person name="Lluch J."/>
            <person name="Castinel A."/>
            <person name="Donnadieu C."/>
            <person name="Desvignes T."/>
            <person name="Floi Bucao C."/>
            <person name="Jouanno E."/>
            <person name="Wen M."/>
            <person name="Mejri S."/>
            <person name="Dirks R."/>
            <person name="Jansen H."/>
            <person name="Henkel C."/>
            <person name="Chen W.J."/>
            <person name="Zahm M."/>
            <person name="Cabau C."/>
            <person name="Klopp C."/>
            <person name="Thompson A.W."/>
            <person name="Robinson-Rechavi M."/>
            <person name="Braasch I."/>
            <person name="Lecointre G."/>
            <person name="Bobe J."/>
            <person name="Postlethwait J.H."/>
            <person name="Berthelot C."/>
            <person name="Roest Crollius H."/>
            <person name="Guiguen Y."/>
        </authorList>
    </citation>
    <scope>NUCLEOTIDE SEQUENCE</scope>
    <source>
        <strain evidence="2">NC1722</strain>
    </source>
</reference>
<name>A0AAD7T2W2_9TELE</name>
<evidence type="ECO:0000313" key="2">
    <source>
        <dbReference type="EMBL" id="KAJ8413409.1"/>
    </source>
</evidence>
<feature type="region of interest" description="Disordered" evidence="1">
    <location>
        <begin position="25"/>
        <end position="98"/>
    </location>
</feature>
<dbReference type="Proteomes" id="UP001221898">
    <property type="component" value="Unassembled WGS sequence"/>
</dbReference>
<feature type="compositionally biased region" description="Polar residues" evidence="1">
    <location>
        <begin position="71"/>
        <end position="87"/>
    </location>
</feature>
<sequence>MGYHLTLRSRTPLVNRGEVCALGEKASVPPATQTTRHGMASSRQHAAFPIRQRKQRPHSPLGSTLGRLSRHSTSSALTFPSKSQQATKGPHSLPGERTSRPCNSIVCLNENCVISPAQQEVSHKIYQTRSHSQGDLQRGEANLSHSLAELIA</sequence>
<dbReference type="EMBL" id="JAINUG010000016">
    <property type="protein sequence ID" value="KAJ8413409.1"/>
    <property type="molecule type" value="Genomic_DNA"/>
</dbReference>
<dbReference type="AlphaFoldDB" id="A0AAD7T2W2"/>
<organism evidence="2 3">
    <name type="scientific">Aldrovandia affinis</name>
    <dbReference type="NCBI Taxonomy" id="143900"/>
    <lineage>
        <taxon>Eukaryota</taxon>
        <taxon>Metazoa</taxon>
        <taxon>Chordata</taxon>
        <taxon>Craniata</taxon>
        <taxon>Vertebrata</taxon>
        <taxon>Euteleostomi</taxon>
        <taxon>Actinopterygii</taxon>
        <taxon>Neopterygii</taxon>
        <taxon>Teleostei</taxon>
        <taxon>Notacanthiformes</taxon>
        <taxon>Halosauridae</taxon>
        <taxon>Aldrovandia</taxon>
    </lineage>
</organism>
<gene>
    <name evidence="2" type="ORF">AAFF_G00094050</name>
</gene>
<evidence type="ECO:0000256" key="1">
    <source>
        <dbReference type="SAM" id="MobiDB-lite"/>
    </source>
</evidence>
<accession>A0AAD7T2W2</accession>
<keyword evidence="3" id="KW-1185">Reference proteome</keyword>